<organism evidence="3 4">
    <name type="scientific">Loigolactobacillus binensis</name>
    <dbReference type="NCBI Taxonomy" id="2559922"/>
    <lineage>
        <taxon>Bacteria</taxon>
        <taxon>Bacillati</taxon>
        <taxon>Bacillota</taxon>
        <taxon>Bacilli</taxon>
        <taxon>Lactobacillales</taxon>
        <taxon>Lactobacillaceae</taxon>
        <taxon>Loigolactobacillus</taxon>
    </lineage>
</organism>
<evidence type="ECO:0000259" key="2">
    <source>
        <dbReference type="Pfam" id="PF04892"/>
    </source>
</evidence>
<evidence type="ECO:0000313" key="4">
    <source>
        <dbReference type="Proteomes" id="UP001597104"/>
    </source>
</evidence>
<name>A0ABW3EH03_9LACO</name>
<feature type="transmembrane region" description="Helical" evidence="1">
    <location>
        <begin position="41"/>
        <end position="62"/>
    </location>
</feature>
<keyword evidence="4" id="KW-1185">Reference proteome</keyword>
<dbReference type="RefSeq" id="WP_137637842.1">
    <property type="nucleotide sequence ID" value="NZ_BJDN01000013.1"/>
</dbReference>
<keyword evidence="1" id="KW-0812">Transmembrane</keyword>
<dbReference type="Pfam" id="PF04892">
    <property type="entry name" value="VanZ"/>
    <property type="match status" value="1"/>
</dbReference>
<evidence type="ECO:0000313" key="3">
    <source>
        <dbReference type="EMBL" id="MFD0898336.1"/>
    </source>
</evidence>
<dbReference type="Proteomes" id="UP001597104">
    <property type="component" value="Unassembled WGS sequence"/>
</dbReference>
<proteinExistence type="predicted"/>
<evidence type="ECO:0000256" key="1">
    <source>
        <dbReference type="SAM" id="Phobius"/>
    </source>
</evidence>
<dbReference type="InterPro" id="IPR006976">
    <property type="entry name" value="VanZ-like"/>
</dbReference>
<accession>A0ABW3EH03</accession>
<comment type="caution">
    <text evidence="3">The sequence shown here is derived from an EMBL/GenBank/DDBJ whole genome shotgun (WGS) entry which is preliminary data.</text>
</comment>
<keyword evidence="1" id="KW-0472">Membrane</keyword>
<dbReference type="EMBL" id="JBHTIO010000052">
    <property type="protein sequence ID" value="MFD0898336.1"/>
    <property type="molecule type" value="Genomic_DNA"/>
</dbReference>
<sequence length="70" mass="7626">MLKVFLVGILASSFIEVGQYVLDHSIWLNRSVDTNDVISNVLGVLIGYIVLKAVGLVFPKLVNGLSILIK</sequence>
<feature type="domain" description="VanZ-like" evidence="2">
    <location>
        <begin position="3"/>
        <end position="53"/>
    </location>
</feature>
<gene>
    <name evidence="3" type="ORF">ACFQZ7_11445</name>
</gene>
<protein>
    <submittedName>
        <fullName evidence="3">VanZ family protein</fullName>
    </submittedName>
</protein>
<keyword evidence="1" id="KW-1133">Transmembrane helix</keyword>
<reference evidence="4" key="1">
    <citation type="journal article" date="2019" name="Int. J. Syst. Evol. Microbiol.">
        <title>The Global Catalogue of Microorganisms (GCM) 10K type strain sequencing project: providing services to taxonomists for standard genome sequencing and annotation.</title>
        <authorList>
            <consortium name="The Broad Institute Genomics Platform"/>
            <consortium name="The Broad Institute Genome Sequencing Center for Infectious Disease"/>
            <person name="Wu L."/>
            <person name="Ma J."/>
        </authorList>
    </citation>
    <scope>NUCLEOTIDE SEQUENCE [LARGE SCALE GENOMIC DNA]</scope>
    <source>
        <strain evidence="4">CCM 8925</strain>
    </source>
</reference>